<dbReference type="InterPro" id="IPR024053">
    <property type="entry name" value="VHL_beta_dom"/>
</dbReference>
<accession>A0A6G0W5A1</accession>
<dbReference type="SMART" id="SM00239">
    <property type="entry name" value="C2"/>
    <property type="match status" value="2"/>
</dbReference>
<dbReference type="Proteomes" id="UP000481153">
    <property type="component" value="Unassembled WGS sequence"/>
</dbReference>
<proteinExistence type="predicted"/>
<dbReference type="PANTHER" id="PTHR10857:SF106">
    <property type="entry name" value="C2 DOMAIN-CONTAINING PROTEIN"/>
    <property type="match status" value="1"/>
</dbReference>
<dbReference type="InterPro" id="IPR036208">
    <property type="entry name" value="VHL_sf"/>
</dbReference>
<gene>
    <name evidence="2" type="ORF">Ae201684_018651</name>
</gene>
<organism evidence="2 3">
    <name type="scientific">Aphanomyces euteiches</name>
    <dbReference type="NCBI Taxonomy" id="100861"/>
    <lineage>
        <taxon>Eukaryota</taxon>
        <taxon>Sar</taxon>
        <taxon>Stramenopiles</taxon>
        <taxon>Oomycota</taxon>
        <taxon>Saprolegniomycetes</taxon>
        <taxon>Saprolegniales</taxon>
        <taxon>Verrucalvaceae</taxon>
        <taxon>Aphanomyces</taxon>
    </lineage>
</organism>
<reference evidence="2 3" key="1">
    <citation type="submission" date="2019-07" db="EMBL/GenBank/DDBJ databases">
        <title>Genomics analysis of Aphanomyces spp. identifies a new class of oomycete effector associated with host adaptation.</title>
        <authorList>
            <person name="Gaulin E."/>
        </authorList>
    </citation>
    <scope>NUCLEOTIDE SEQUENCE [LARGE SCALE GENOMIC DNA]</scope>
    <source>
        <strain evidence="2 3">ATCC 201684</strain>
    </source>
</reference>
<dbReference type="Gene3D" id="2.60.40.780">
    <property type="entry name" value="von Hippel-Lindau disease tumour suppressor, beta domain"/>
    <property type="match status" value="2"/>
</dbReference>
<evidence type="ECO:0000259" key="1">
    <source>
        <dbReference type="PROSITE" id="PS50004"/>
    </source>
</evidence>
<evidence type="ECO:0000313" key="3">
    <source>
        <dbReference type="Proteomes" id="UP000481153"/>
    </source>
</evidence>
<dbReference type="PROSITE" id="PS50004">
    <property type="entry name" value="C2"/>
    <property type="match status" value="2"/>
</dbReference>
<feature type="domain" description="C2" evidence="1">
    <location>
        <begin position="1"/>
        <end position="101"/>
    </location>
</feature>
<dbReference type="EMBL" id="VJMJ01000345">
    <property type="protein sequence ID" value="KAF0722172.1"/>
    <property type="molecule type" value="Genomic_DNA"/>
</dbReference>
<comment type="caution">
    <text evidence="2">The sequence shown here is derived from an EMBL/GenBank/DDBJ whole genome shotgun (WGS) entry which is preliminary data.</text>
</comment>
<dbReference type="CDD" id="cd04047">
    <property type="entry name" value="C2B_Copine"/>
    <property type="match status" value="1"/>
</dbReference>
<dbReference type="InterPro" id="IPR037140">
    <property type="entry name" value="VHL_beta_dom_sf"/>
</dbReference>
<dbReference type="Pfam" id="PF01847">
    <property type="entry name" value="VHL"/>
    <property type="match status" value="2"/>
</dbReference>
<dbReference type="SUPFAM" id="SSF49468">
    <property type="entry name" value="VHL"/>
    <property type="match status" value="2"/>
</dbReference>
<sequence>MASIEVHLAVGGVGDKSDTFVVFYVNGTPVGRTETIRRVPNPAFVKSFKVDAPHAGEVIKVEVYHEDEPKSKKLTDQQLLGQAEVQVTSVVENMRQITSLVTSGGQARGLFKKESPPLNVYLQAEYINPNSNVITMQWSATGLPNLDLFSKSDPVLYLARMVQDGSYLPVFRTEVINGNLNPVWETRSISLQRLANGDLDRPLLAQVFDMDNNEKQRKLMGQVQTTARALLSLPTLYLLSSFNEPAGSLRPLRMEMQENPPFAGFAPGACEISALQGVAAAAAPPAAAVAPPAATPPLNDKLSQGYDFATPLPPPPANVPVATVVPEVAPMAIPLTEKQINAAPAPVAAPVNWLVKVNTQDGGVDTTVVFVNSTPHPVDVSWVDYEGGESFYSRIEPRRRYEQSTFSLHVWKLSFPDGTPLAYFMVPQSNSIVDIQGVNQLSISANMNPKPAGSEPPSVPTVLVFRNLTQGPLSIRWIEGEGSEEEFTVLHPGQSYRQDTYSNHVWKAAFAGRNDPLCFVTAQPQPQQIDIHGYNQVNIIPLA</sequence>
<dbReference type="Gene3D" id="2.60.40.150">
    <property type="entry name" value="C2 domain"/>
    <property type="match status" value="2"/>
</dbReference>
<dbReference type="GO" id="GO:0071277">
    <property type="term" value="P:cellular response to calcium ion"/>
    <property type="evidence" value="ECO:0007669"/>
    <property type="project" value="TreeGrafter"/>
</dbReference>
<dbReference type="VEuPathDB" id="FungiDB:AeMF1_015700"/>
<keyword evidence="3" id="KW-1185">Reference proteome</keyword>
<dbReference type="InterPro" id="IPR035892">
    <property type="entry name" value="C2_domain_sf"/>
</dbReference>
<feature type="domain" description="C2" evidence="1">
    <location>
        <begin position="112"/>
        <end position="240"/>
    </location>
</feature>
<dbReference type="AlphaFoldDB" id="A0A6G0W5A1"/>
<dbReference type="PANTHER" id="PTHR10857">
    <property type="entry name" value="COPINE"/>
    <property type="match status" value="1"/>
</dbReference>
<dbReference type="Pfam" id="PF00168">
    <property type="entry name" value="C2"/>
    <property type="match status" value="2"/>
</dbReference>
<dbReference type="InterPro" id="IPR000008">
    <property type="entry name" value="C2_dom"/>
</dbReference>
<evidence type="ECO:0000313" key="2">
    <source>
        <dbReference type="EMBL" id="KAF0722172.1"/>
    </source>
</evidence>
<protein>
    <recommendedName>
        <fullName evidence="1">C2 domain-containing protein</fullName>
    </recommendedName>
</protein>
<dbReference type="InterPro" id="IPR045052">
    <property type="entry name" value="Copine"/>
</dbReference>
<dbReference type="GO" id="GO:0005544">
    <property type="term" value="F:calcium-dependent phospholipid binding"/>
    <property type="evidence" value="ECO:0007669"/>
    <property type="project" value="InterPro"/>
</dbReference>
<dbReference type="SUPFAM" id="SSF49562">
    <property type="entry name" value="C2 domain (Calcium/lipid-binding domain, CaLB)"/>
    <property type="match status" value="2"/>
</dbReference>
<dbReference type="GO" id="GO:0005886">
    <property type="term" value="C:plasma membrane"/>
    <property type="evidence" value="ECO:0007669"/>
    <property type="project" value="TreeGrafter"/>
</dbReference>
<dbReference type="InterPro" id="IPR037768">
    <property type="entry name" value="C2B_Copine"/>
</dbReference>
<dbReference type="OrthoDB" id="5855668at2759"/>
<name>A0A6G0W5A1_9STRA</name>